<comment type="caution">
    <text evidence="2">The sequence shown here is derived from an EMBL/GenBank/DDBJ whole genome shotgun (WGS) entry which is preliminary data.</text>
</comment>
<protein>
    <recommendedName>
        <fullName evidence="4">Transposase Tc1-like domain-containing protein</fullName>
    </recommendedName>
</protein>
<name>A0A553MNE7_9TELE</name>
<evidence type="ECO:0000256" key="1">
    <source>
        <dbReference type="SAM" id="MobiDB-lite"/>
    </source>
</evidence>
<dbReference type="InterPro" id="IPR009057">
    <property type="entry name" value="Homeodomain-like_sf"/>
</dbReference>
<feature type="compositionally biased region" description="Basic and acidic residues" evidence="1">
    <location>
        <begin position="128"/>
        <end position="148"/>
    </location>
</feature>
<dbReference type="STRING" id="623744.A0A553MNE7"/>
<keyword evidence="3" id="KW-1185">Reference proteome</keyword>
<evidence type="ECO:0000313" key="3">
    <source>
        <dbReference type="Proteomes" id="UP000316079"/>
    </source>
</evidence>
<dbReference type="AlphaFoldDB" id="A0A553MNE7"/>
<dbReference type="Pfam" id="PF13384">
    <property type="entry name" value="HTH_23"/>
    <property type="match status" value="1"/>
</dbReference>
<proteinExistence type="predicted"/>
<organism evidence="2 3">
    <name type="scientific">Danionella cerebrum</name>
    <dbReference type="NCBI Taxonomy" id="2873325"/>
    <lineage>
        <taxon>Eukaryota</taxon>
        <taxon>Metazoa</taxon>
        <taxon>Chordata</taxon>
        <taxon>Craniata</taxon>
        <taxon>Vertebrata</taxon>
        <taxon>Euteleostomi</taxon>
        <taxon>Actinopterygii</taxon>
        <taxon>Neopterygii</taxon>
        <taxon>Teleostei</taxon>
        <taxon>Ostariophysi</taxon>
        <taxon>Cypriniformes</taxon>
        <taxon>Danionidae</taxon>
        <taxon>Danioninae</taxon>
        <taxon>Danionella</taxon>
    </lineage>
</organism>
<evidence type="ECO:0000313" key="2">
    <source>
        <dbReference type="EMBL" id="TRY54695.1"/>
    </source>
</evidence>
<dbReference type="Proteomes" id="UP000316079">
    <property type="component" value="Unassembled WGS sequence"/>
</dbReference>
<dbReference type="SUPFAM" id="SSF46689">
    <property type="entry name" value="Homeodomain-like"/>
    <property type="match status" value="1"/>
</dbReference>
<dbReference type="EMBL" id="SRMA01027341">
    <property type="protein sequence ID" value="TRY54695.1"/>
    <property type="molecule type" value="Genomic_DNA"/>
</dbReference>
<reference evidence="2 3" key="1">
    <citation type="journal article" date="2019" name="Sci. Data">
        <title>Hybrid genome assembly and annotation of Danionella translucida.</title>
        <authorList>
            <person name="Kadobianskyi M."/>
            <person name="Schulze L."/>
            <person name="Schuelke M."/>
            <person name="Judkewitz B."/>
        </authorList>
    </citation>
    <scope>NUCLEOTIDE SEQUENCE [LARGE SCALE GENOMIC DNA]</scope>
    <source>
        <strain evidence="2 3">Bolton</strain>
    </source>
</reference>
<feature type="region of interest" description="Disordered" evidence="1">
    <location>
        <begin position="111"/>
        <end position="159"/>
    </location>
</feature>
<evidence type="ECO:0008006" key="4">
    <source>
        <dbReference type="Google" id="ProtNLM"/>
    </source>
</evidence>
<sequence length="159" mass="18036">MRQAGDLSDFERGMIVGARRAGFSISDAAELLGFSRATVCRVYRDWAEKDKTSSDRQLCGKRSVVDQRRMDRLVQADRKASIPQLTARYNEGSERMISERTTRRILRKMGYIKQKTTPEMKELDDDVSDSKEKEAEPSDSAEAKDAHETQSIPSLLGIF</sequence>
<accession>A0A553MNE7</accession>
<gene>
    <name evidence="2" type="ORF">DNTS_031230</name>
</gene>
<dbReference type="OrthoDB" id="10045182at2759"/>